<dbReference type="GO" id="GO:0046872">
    <property type="term" value="F:metal ion binding"/>
    <property type="evidence" value="ECO:0007669"/>
    <property type="project" value="UniProtKB-KW"/>
</dbReference>
<name>A0A518HI19_9BACT</name>
<evidence type="ECO:0000259" key="7">
    <source>
        <dbReference type="Pfam" id="PF00884"/>
    </source>
</evidence>
<evidence type="ECO:0000256" key="1">
    <source>
        <dbReference type="ARBA" id="ARBA00008779"/>
    </source>
</evidence>
<dbReference type="InterPro" id="IPR050738">
    <property type="entry name" value="Sulfatase"/>
</dbReference>
<evidence type="ECO:0000256" key="3">
    <source>
        <dbReference type="ARBA" id="ARBA00022801"/>
    </source>
</evidence>
<accession>A0A518HI19</accession>
<comment type="similarity">
    <text evidence="1">Belongs to the sulfatase family.</text>
</comment>
<dbReference type="PANTHER" id="PTHR42693:SF53">
    <property type="entry name" value="ENDO-4-O-SULFATASE"/>
    <property type="match status" value="1"/>
</dbReference>
<evidence type="ECO:0000313" key="8">
    <source>
        <dbReference type="EMBL" id="QDV40472.1"/>
    </source>
</evidence>
<gene>
    <name evidence="8" type="primary">atsA_2</name>
    <name evidence="8" type="ORF">Enr13x_02780</name>
</gene>
<evidence type="ECO:0000256" key="6">
    <source>
        <dbReference type="SAM" id="SignalP"/>
    </source>
</evidence>
<evidence type="ECO:0000256" key="4">
    <source>
        <dbReference type="ARBA" id="ARBA00022837"/>
    </source>
</evidence>
<proteinExistence type="inferred from homology"/>
<organism evidence="8 9">
    <name type="scientific">Stieleria neptunia</name>
    <dbReference type="NCBI Taxonomy" id="2527979"/>
    <lineage>
        <taxon>Bacteria</taxon>
        <taxon>Pseudomonadati</taxon>
        <taxon>Planctomycetota</taxon>
        <taxon>Planctomycetia</taxon>
        <taxon>Pirellulales</taxon>
        <taxon>Pirellulaceae</taxon>
        <taxon>Stieleria</taxon>
    </lineage>
</organism>
<sequence precursor="true">MKPVLHAALFASLLFWTHAWLATPCDAADQPNFIVFLADDLGWGDLGCYGHPKIQTPNLDRFASEGVRLTQAYAACGVCSPSRSSILTGRTPYRNGVWRWLPVGNPAHLRESEITIPETLRPLGYQTMHSGKWHLNGYFNSDEQPQPDDHGYDWWFATQNNASPSHKDPINFVRNRKEVGPLQGFSAPLVAEEASAWLKQQRDPNRPFFITVWTHEPHLPIESDPKFQQLYSEIDNPGVRQHHGNVTQLDHAFGNLMKTVDALGLRDDTFVIFTSDNGPEGSGKGNLRKPESQQNRTWGSTGGLRGRKRDSHEGGIRVPGIIRWPGKIQPGTVSDVPVIGSDIFTTVLQIAGAPVPTDRTIDGVNLLPACEGKALQRPVPLFWRTHIAPPASHAAMRIGDWKIIADQKLEKFQLYQIVKDWKEEHDLADEMPEKLAEMKAKFLEVWEGVENEGPKQWWINQADGGKRKRGPKLSEGTDATGDFDVVKGATVTASDLGYLLDTGQSEGFALQKLDAPIQESATFRIQYRSATDSATQNACFCFGATPLNDRLHKAGTMIGMGRHGAFDGSWANVGIGASKRGRFAPTKTFDATVTIDLEHGKLILSVDDTRIEHQLPSTLESVDYVGIYAKNTQAEFSKITRVK</sequence>
<dbReference type="GO" id="GO:0004065">
    <property type="term" value="F:arylsulfatase activity"/>
    <property type="evidence" value="ECO:0007669"/>
    <property type="project" value="UniProtKB-EC"/>
</dbReference>
<feature type="region of interest" description="Disordered" evidence="5">
    <location>
        <begin position="276"/>
        <end position="316"/>
    </location>
</feature>
<reference evidence="8 9" key="1">
    <citation type="submission" date="2019-03" db="EMBL/GenBank/DDBJ databases">
        <title>Deep-cultivation of Planctomycetes and their phenomic and genomic characterization uncovers novel biology.</title>
        <authorList>
            <person name="Wiegand S."/>
            <person name="Jogler M."/>
            <person name="Boedeker C."/>
            <person name="Pinto D."/>
            <person name="Vollmers J."/>
            <person name="Rivas-Marin E."/>
            <person name="Kohn T."/>
            <person name="Peeters S.H."/>
            <person name="Heuer A."/>
            <person name="Rast P."/>
            <person name="Oberbeckmann S."/>
            <person name="Bunk B."/>
            <person name="Jeske O."/>
            <person name="Meyerdierks A."/>
            <person name="Storesund J.E."/>
            <person name="Kallscheuer N."/>
            <person name="Luecker S."/>
            <person name="Lage O.M."/>
            <person name="Pohl T."/>
            <person name="Merkel B.J."/>
            <person name="Hornburger P."/>
            <person name="Mueller R.-W."/>
            <person name="Bruemmer F."/>
            <person name="Labrenz M."/>
            <person name="Spormann A.M."/>
            <person name="Op den Camp H."/>
            <person name="Overmann J."/>
            <person name="Amann R."/>
            <person name="Jetten M.S.M."/>
            <person name="Mascher T."/>
            <person name="Medema M.H."/>
            <person name="Devos D.P."/>
            <person name="Kaster A.-K."/>
            <person name="Ovreas L."/>
            <person name="Rohde M."/>
            <person name="Galperin M.Y."/>
            <person name="Jogler C."/>
        </authorList>
    </citation>
    <scope>NUCLEOTIDE SEQUENCE [LARGE SCALE GENOMIC DNA]</scope>
    <source>
        <strain evidence="8 9">Enr13</strain>
    </source>
</reference>
<dbReference type="AlphaFoldDB" id="A0A518HI19"/>
<dbReference type="PROSITE" id="PS00149">
    <property type="entry name" value="SULFATASE_2"/>
    <property type="match status" value="1"/>
</dbReference>
<evidence type="ECO:0000313" key="9">
    <source>
        <dbReference type="Proteomes" id="UP000319004"/>
    </source>
</evidence>
<keyword evidence="9" id="KW-1185">Reference proteome</keyword>
<evidence type="ECO:0000256" key="2">
    <source>
        <dbReference type="ARBA" id="ARBA00022723"/>
    </source>
</evidence>
<keyword evidence="3 8" id="KW-0378">Hydrolase</keyword>
<keyword evidence="6" id="KW-0732">Signal</keyword>
<dbReference type="Proteomes" id="UP000319004">
    <property type="component" value="Chromosome"/>
</dbReference>
<dbReference type="Pfam" id="PF00884">
    <property type="entry name" value="Sulfatase"/>
    <property type="match status" value="1"/>
</dbReference>
<dbReference type="InterPro" id="IPR017850">
    <property type="entry name" value="Alkaline_phosphatase_core_sf"/>
</dbReference>
<feature type="chain" id="PRO_5022167828" evidence="6">
    <location>
        <begin position="23"/>
        <end position="643"/>
    </location>
</feature>
<dbReference type="InterPro" id="IPR024607">
    <property type="entry name" value="Sulfatase_CS"/>
</dbReference>
<dbReference type="KEGG" id="snep:Enr13x_02780"/>
<dbReference type="PROSITE" id="PS00523">
    <property type="entry name" value="SULFATASE_1"/>
    <property type="match status" value="1"/>
</dbReference>
<dbReference type="Gene3D" id="3.40.720.10">
    <property type="entry name" value="Alkaline Phosphatase, subunit A"/>
    <property type="match status" value="1"/>
</dbReference>
<protein>
    <submittedName>
        <fullName evidence="8">Arylsulfatase</fullName>
        <ecNumber evidence="8">3.1.6.1</ecNumber>
    </submittedName>
</protein>
<feature type="signal peptide" evidence="6">
    <location>
        <begin position="1"/>
        <end position="22"/>
    </location>
</feature>
<dbReference type="RefSeq" id="WP_145384348.1">
    <property type="nucleotide sequence ID" value="NZ_CP037423.1"/>
</dbReference>
<dbReference type="OrthoDB" id="9803751at2"/>
<keyword evidence="2" id="KW-0479">Metal-binding</keyword>
<dbReference type="EC" id="3.1.6.1" evidence="8"/>
<dbReference type="Gene3D" id="3.30.1120.10">
    <property type="match status" value="1"/>
</dbReference>
<evidence type="ECO:0000256" key="5">
    <source>
        <dbReference type="SAM" id="MobiDB-lite"/>
    </source>
</evidence>
<dbReference type="EMBL" id="CP037423">
    <property type="protein sequence ID" value="QDV40472.1"/>
    <property type="molecule type" value="Genomic_DNA"/>
</dbReference>
<dbReference type="PANTHER" id="PTHR42693">
    <property type="entry name" value="ARYLSULFATASE FAMILY MEMBER"/>
    <property type="match status" value="1"/>
</dbReference>
<keyword evidence="4" id="KW-0106">Calcium</keyword>
<dbReference type="InterPro" id="IPR000917">
    <property type="entry name" value="Sulfatase_N"/>
</dbReference>
<dbReference type="SUPFAM" id="SSF53649">
    <property type="entry name" value="Alkaline phosphatase-like"/>
    <property type="match status" value="1"/>
</dbReference>
<feature type="domain" description="Sulfatase N-terminal" evidence="7">
    <location>
        <begin position="31"/>
        <end position="353"/>
    </location>
</feature>